<name>A0A5C1YPD1_9PROT</name>
<gene>
    <name evidence="1" type="ORF">FLP30_08835</name>
</gene>
<dbReference type="OrthoDB" id="7226430at2"/>
<proteinExistence type="predicted"/>
<dbReference type="KEGG" id="acek:FLP30_08835"/>
<dbReference type="Proteomes" id="UP000324536">
    <property type="component" value="Chromosome"/>
</dbReference>
<sequence>MNKNNWPNPERPGVPMFPERDGWHAIGLTIQQVKWWDAANKYWWDSEKRYYLTLDEVAYRVPEYRYIGPIIPPTQIAEMLAGERERAAKEAQRVSDKYYLEHEKEPNGFARENCIQRRLSAAE</sequence>
<dbReference type="RefSeq" id="WP_149279497.1">
    <property type="nucleotide sequence ID" value="NZ_CP043506.1"/>
</dbReference>
<keyword evidence="2" id="KW-1185">Reference proteome</keyword>
<dbReference type="AlphaFoldDB" id="A0A5C1YPD1"/>
<organism evidence="1 2">
    <name type="scientific">Acetobacter vaccinii</name>
    <dbReference type="NCBI Taxonomy" id="2592655"/>
    <lineage>
        <taxon>Bacteria</taxon>
        <taxon>Pseudomonadati</taxon>
        <taxon>Pseudomonadota</taxon>
        <taxon>Alphaproteobacteria</taxon>
        <taxon>Acetobacterales</taxon>
        <taxon>Acetobacteraceae</taxon>
        <taxon>Acetobacter</taxon>
    </lineage>
</organism>
<reference evidence="1 2" key="1">
    <citation type="submission" date="2019-09" db="EMBL/GenBank/DDBJ databases">
        <title>Genome sequencing of strain KACC 21233.</title>
        <authorList>
            <person name="Heo J."/>
            <person name="Kim S.-J."/>
            <person name="Kim J.-S."/>
            <person name="Hong S.-B."/>
            <person name="Kwon S.-W."/>
        </authorList>
    </citation>
    <scope>NUCLEOTIDE SEQUENCE [LARGE SCALE GENOMIC DNA]</scope>
    <source>
        <strain evidence="1 2">KACC 21233</strain>
    </source>
</reference>
<evidence type="ECO:0000313" key="2">
    <source>
        <dbReference type="Proteomes" id="UP000324536"/>
    </source>
</evidence>
<evidence type="ECO:0000313" key="1">
    <source>
        <dbReference type="EMBL" id="QEO17821.1"/>
    </source>
</evidence>
<dbReference type="EMBL" id="CP043506">
    <property type="protein sequence ID" value="QEO17821.1"/>
    <property type="molecule type" value="Genomic_DNA"/>
</dbReference>
<accession>A0A5C1YPD1</accession>
<protein>
    <submittedName>
        <fullName evidence="1">Uncharacterized protein</fullName>
    </submittedName>
</protein>